<dbReference type="GO" id="GO:0004713">
    <property type="term" value="F:protein tyrosine kinase activity"/>
    <property type="evidence" value="ECO:0007669"/>
    <property type="project" value="TreeGrafter"/>
</dbReference>
<dbReference type="GO" id="GO:0005829">
    <property type="term" value="C:cytosol"/>
    <property type="evidence" value="ECO:0007669"/>
    <property type="project" value="TreeGrafter"/>
</dbReference>
<dbReference type="PATRIC" id="fig|1612624.7.peg.307"/>
<gene>
    <name evidence="1" type="ORF">ADU59_01470</name>
</gene>
<accession>A0A1C7P8R4</accession>
<dbReference type="InterPro" id="IPR023214">
    <property type="entry name" value="HAD_sf"/>
</dbReference>
<name>A0A1C7P8R4_9HYPH</name>
<organism evidence="1 2">
    <name type="scientific">Pararhizobium polonicum</name>
    <dbReference type="NCBI Taxonomy" id="1612624"/>
    <lineage>
        <taxon>Bacteria</taxon>
        <taxon>Pseudomonadati</taxon>
        <taxon>Pseudomonadota</taxon>
        <taxon>Alphaproteobacteria</taxon>
        <taxon>Hyphomicrobiales</taxon>
        <taxon>Rhizobiaceae</taxon>
        <taxon>Rhizobium/Agrobacterium group</taxon>
        <taxon>Pararhizobium</taxon>
    </lineage>
</organism>
<geneLocation type="plasmid" evidence="2">
    <name>pf5.1b</name>
</geneLocation>
<dbReference type="Pfam" id="PF13419">
    <property type="entry name" value="HAD_2"/>
    <property type="match status" value="1"/>
</dbReference>
<dbReference type="AlphaFoldDB" id="A0A1C7P8R4"/>
<keyword evidence="1" id="KW-0614">Plasmid</keyword>
<dbReference type="GO" id="GO:0016791">
    <property type="term" value="F:phosphatase activity"/>
    <property type="evidence" value="ECO:0007669"/>
    <property type="project" value="UniProtKB-ARBA"/>
</dbReference>
<dbReference type="Gene3D" id="1.10.150.240">
    <property type="entry name" value="Putative phosphatase, domain 2"/>
    <property type="match status" value="1"/>
</dbReference>
<dbReference type="SFLD" id="SFLDS00003">
    <property type="entry name" value="Haloacid_Dehalogenase"/>
    <property type="match status" value="1"/>
</dbReference>
<evidence type="ECO:0000313" key="2">
    <source>
        <dbReference type="Proteomes" id="UP000093111"/>
    </source>
</evidence>
<reference evidence="1 2" key="1">
    <citation type="journal article" date="2016" name="Syst. Appl. Microbiol.">
        <title>Pararhizobium polonicum sp. nov. isolated from tumors on stone fruit rootstocks.</title>
        <authorList>
            <person name="Pulawska J."/>
            <person name="Kuzmanovic N."/>
            <person name="Willems A."/>
            <person name="Pothier J.F."/>
        </authorList>
    </citation>
    <scope>NUCLEOTIDE SEQUENCE [LARGE SCALE GENOMIC DNA]</scope>
    <source>
        <strain evidence="1 2">F5.1</strain>
        <plasmid evidence="1">pF5.1b</plasmid>
    </source>
</reference>
<dbReference type="InterPro" id="IPR050155">
    <property type="entry name" value="HAD-like_hydrolase_sf"/>
</dbReference>
<dbReference type="InterPro" id="IPR041492">
    <property type="entry name" value="HAD_2"/>
</dbReference>
<sequence length="225" mass="24623">MSSDFPAILLDLDGTLIASEPGILSSCRAALRFLGHETDPAMDIASIIGPPMEDVMRYLLQQFGDDRVAQCVEAYRKDYGARGLLLSEVYDGIPEALVAMSQYSKLYLATSKRETFARRILENKGLDALFAGIYGSTPAGDIDHKPELIAHIMRENNLERDRCIMVGDRRYDIAGAHANGMRSIGVLWGYGTREELESAGADRLIDSPAELPEAASGITSLEIPK</sequence>
<dbReference type="InterPro" id="IPR036412">
    <property type="entry name" value="HAD-like_sf"/>
</dbReference>
<dbReference type="FunFam" id="3.40.50.1000:FF:000022">
    <property type="entry name" value="Phosphoglycolate phosphatase"/>
    <property type="match status" value="1"/>
</dbReference>
<evidence type="ECO:0000313" key="1">
    <source>
        <dbReference type="EMBL" id="OBZ97426.1"/>
    </source>
</evidence>
<dbReference type="OrthoDB" id="9782449at2"/>
<dbReference type="RefSeq" id="WP_068950972.1">
    <property type="nucleotide sequence ID" value="NZ_CM004503.1"/>
</dbReference>
<dbReference type="PANTHER" id="PTHR43434">
    <property type="entry name" value="PHOSPHOGLYCOLATE PHOSPHATASE"/>
    <property type="match status" value="1"/>
</dbReference>
<dbReference type="PANTHER" id="PTHR43434:SF20">
    <property type="entry name" value="5'-NUCLEOTIDASE"/>
    <property type="match status" value="1"/>
</dbReference>
<dbReference type="Proteomes" id="UP000093111">
    <property type="component" value="Plasmid pF5.1b"/>
</dbReference>
<dbReference type="InterPro" id="IPR023198">
    <property type="entry name" value="PGP-like_dom2"/>
</dbReference>
<protein>
    <submittedName>
        <fullName evidence="1">Phosphoglycolate phosphatase</fullName>
    </submittedName>
</protein>
<keyword evidence="2" id="KW-1185">Reference proteome</keyword>
<dbReference type="Gene3D" id="3.40.50.1000">
    <property type="entry name" value="HAD superfamily/HAD-like"/>
    <property type="match status" value="1"/>
</dbReference>
<dbReference type="SUPFAM" id="SSF56784">
    <property type="entry name" value="HAD-like"/>
    <property type="match status" value="1"/>
</dbReference>
<dbReference type="EMBL" id="LGLV01000002">
    <property type="protein sequence ID" value="OBZ97426.1"/>
    <property type="molecule type" value="Genomic_DNA"/>
</dbReference>
<proteinExistence type="predicted"/>
<comment type="caution">
    <text evidence="1">The sequence shown here is derived from an EMBL/GenBank/DDBJ whole genome shotgun (WGS) entry which is preliminary data.</text>
</comment>
<dbReference type="SFLD" id="SFLDG01129">
    <property type="entry name" value="C1.5:_HAD__Beta-PGM__Phosphata"/>
    <property type="match status" value="1"/>
</dbReference>